<name>A0A9P9ALW0_9HYPO</name>
<dbReference type="EMBL" id="JAGPYM010000022">
    <property type="protein sequence ID" value="KAH6883913.1"/>
    <property type="molecule type" value="Genomic_DNA"/>
</dbReference>
<keyword evidence="5" id="KW-0472">Membrane</keyword>
<feature type="region of interest" description="Disordered" evidence="4">
    <location>
        <begin position="127"/>
        <end position="146"/>
    </location>
</feature>
<keyword evidence="7" id="KW-1185">Reference proteome</keyword>
<evidence type="ECO:0000256" key="4">
    <source>
        <dbReference type="SAM" id="MobiDB-lite"/>
    </source>
</evidence>
<keyword evidence="5" id="KW-1133">Transmembrane helix</keyword>
<dbReference type="InterPro" id="IPR036322">
    <property type="entry name" value="WD40_repeat_dom_sf"/>
</dbReference>
<accession>A0A9P9ALW0</accession>
<dbReference type="Pfam" id="PF00400">
    <property type="entry name" value="WD40"/>
    <property type="match status" value="2"/>
</dbReference>
<evidence type="ECO:0000313" key="7">
    <source>
        <dbReference type="Proteomes" id="UP000777438"/>
    </source>
</evidence>
<gene>
    <name evidence="6" type="ORF">B0T10DRAFT_494029</name>
</gene>
<evidence type="ECO:0000256" key="2">
    <source>
        <dbReference type="ARBA" id="ARBA00022737"/>
    </source>
</evidence>
<dbReference type="Proteomes" id="UP000777438">
    <property type="component" value="Unassembled WGS sequence"/>
</dbReference>
<feature type="repeat" description="WD" evidence="3">
    <location>
        <begin position="65"/>
        <end position="106"/>
    </location>
</feature>
<dbReference type="PROSITE" id="PS50082">
    <property type="entry name" value="WD_REPEATS_2"/>
    <property type="match status" value="3"/>
</dbReference>
<dbReference type="InterPro" id="IPR015943">
    <property type="entry name" value="WD40/YVTN_repeat-like_dom_sf"/>
</dbReference>
<feature type="compositionally biased region" description="Basic and acidic residues" evidence="4">
    <location>
        <begin position="130"/>
        <end position="143"/>
    </location>
</feature>
<proteinExistence type="predicted"/>
<protein>
    <submittedName>
        <fullName evidence="6">Uncharacterized protein</fullName>
    </submittedName>
</protein>
<dbReference type="InterPro" id="IPR001680">
    <property type="entry name" value="WD40_rpt"/>
</dbReference>
<dbReference type="PANTHER" id="PTHR19848">
    <property type="entry name" value="WD40 REPEAT PROTEIN"/>
    <property type="match status" value="1"/>
</dbReference>
<dbReference type="OrthoDB" id="5086500at2759"/>
<keyword evidence="2" id="KW-0677">Repeat</keyword>
<dbReference type="PROSITE" id="PS50294">
    <property type="entry name" value="WD_REPEATS_REGION"/>
    <property type="match status" value="2"/>
</dbReference>
<dbReference type="SUPFAM" id="SSF50978">
    <property type="entry name" value="WD40 repeat-like"/>
    <property type="match status" value="1"/>
</dbReference>
<dbReference type="AlphaFoldDB" id="A0A9P9ALW0"/>
<evidence type="ECO:0000256" key="1">
    <source>
        <dbReference type="ARBA" id="ARBA00022574"/>
    </source>
</evidence>
<keyword evidence="1 3" id="KW-0853">WD repeat</keyword>
<evidence type="ECO:0000256" key="3">
    <source>
        <dbReference type="PROSITE-ProRule" id="PRU00221"/>
    </source>
</evidence>
<feature type="transmembrane region" description="Helical" evidence="5">
    <location>
        <begin position="488"/>
        <end position="510"/>
    </location>
</feature>
<feature type="repeat" description="WD" evidence="3">
    <location>
        <begin position="1"/>
        <end position="23"/>
    </location>
</feature>
<dbReference type="SMART" id="SM00320">
    <property type="entry name" value="WD40"/>
    <property type="match status" value="2"/>
</dbReference>
<organism evidence="6 7">
    <name type="scientific">Thelonectria olida</name>
    <dbReference type="NCBI Taxonomy" id="1576542"/>
    <lineage>
        <taxon>Eukaryota</taxon>
        <taxon>Fungi</taxon>
        <taxon>Dikarya</taxon>
        <taxon>Ascomycota</taxon>
        <taxon>Pezizomycotina</taxon>
        <taxon>Sordariomycetes</taxon>
        <taxon>Hypocreomycetidae</taxon>
        <taxon>Hypocreales</taxon>
        <taxon>Nectriaceae</taxon>
        <taxon>Thelonectria</taxon>
    </lineage>
</organism>
<feature type="transmembrane region" description="Helical" evidence="5">
    <location>
        <begin position="517"/>
        <end position="537"/>
    </location>
</feature>
<comment type="caution">
    <text evidence="6">The sequence shown here is derived from an EMBL/GenBank/DDBJ whole genome shotgun (WGS) entry which is preliminary data.</text>
</comment>
<evidence type="ECO:0000313" key="6">
    <source>
        <dbReference type="EMBL" id="KAH6883913.1"/>
    </source>
</evidence>
<sequence length="540" mass="60532">MASASNDKTVRIWSVETGKCEQVLDGHIDCITSVVFSHDSKLVASASHKMVWIWSVETGECQQILEGHSSWVISAVFSHDSKLIASGSVDKTVRIWRMEAGKCEQVLEGHRDSVNLGYTALHAVAGGGHSESETRSNDDHGNHEDDELDYQDWEDEVNVSHPVVMTGKPETVIYCVAVTSLTNETGLPSTLPELVDTIFHTISPISEPAVPLGKTRIRWQCRCGENLFDDFVEVKPGSLMALQARLREMNGTHDSNQERDNSAQQQVLILRRSLSSVGAWIRHGVMRIVAIGDQGANSLPLHSLSPQSQQDSLQNQEVLHLLLCIDKGESLTRLYQERLQGVSGDGELFLFLRYQYYKHRNFASWFTLRCVRNLSLSRFKVDANCFASVHSHGYACTSQCVCLPPVEMVDENEYRCAPAPRVQPDYFPAIGSRELTHYFLKPHTFDIPQRILYNQIPKRACGQLRASQDEAQLGWGLHLQEGWHWRTIYFVVVVLLVTGSFVFGVTWSLLKRDIQGAFAIAGTWLALGPLLLGYIAVRDI</sequence>
<reference evidence="6 7" key="1">
    <citation type="journal article" date="2021" name="Nat. Commun.">
        <title>Genetic determinants of endophytism in the Arabidopsis root mycobiome.</title>
        <authorList>
            <person name="Mesny F."/>
            <person name="Miyauchi S."/>
            <person name="Thiergart T."/>
            <person name="Pickel B."/>
            <person name="Atanasova L."/>
            <person name="Karlsson M."/>
            <person name="Huettel B."/>
            <person name="Barry K.W."/>
            <person name="Haridas S."/>
            <person name="Chen C."/>
            <person name="Bauer D."/>
            <person name="Andreopoulos W."/>
            <person name="Pangilinan J."/>
            <person name="LaButti K."/>
            <person name="Riley R."/>
            <person name="Lipzen A."/>
            <person name="Clum A."/>
            <person name="Drula E."/>
            <person name="Henrissat B."/>
            <person name="Kohler A."/>
            <person name="Grigoriev I.V."/>
            <person name="Martin F.M."/>
            <person name="Hacquard S."/>
        </authorList>
    </citation>
    <scope>NUCLEOTIDE SEQUENCE [LARGE SCALE GENOMIC DNA]</scope>
    <source>
        <strain evidence="6 7">MPI-CAGE-CH-0241</strain>
    </source>
</reference>
<dbReference type="Gene3D" id="2.130.10.10">
    <property type="entry name" value="YVTN repeat-like/Quinoprotein amine dehydrogenase"/>
    <property type="match status" value="1"/>
</dbReference>
<evidence type="ECO:0000256" key="5">
    <source>
        <dbReference type="SAM" id="Phobius"/>
    </source>
</evidence>
<feature type="repeat" description="WD" evidence="3">
    <location>
        <begin position="24"/>
        <end position="64"/>
    </location>
</feature>
<keyword evidence="5" id="KW-0812">Transmembrane</keyword>
<dbReference type="PANTHER" id="PTHR19848:SF8">
    <property type="entry name" value="F-BOX AND WD REPEAT DOMAIN CONTAINING 7"/>
    <property type="match status" value="1"/>
</dbReference>